<evidence type="ECO:0000256" key="1">
    <source>
        <dbReference type="ARBA" id="ARBA00004141"/>
    </source>
</evidence>
<dbReference type="GO" id="GO:0007189">
    <property type="term" value="P:adenylate cyclase-activating G protein-coupled receptor signaling pathway"/>
    <property type="evidence" value="ECO:0007669"/>
    <property type="project" value="TreeGrafter"/>
</dbReference>
<keyword evidence="4 6" id="KW-0472">Membrane</keyword>
<dbReference type="InterPro" id="IPR000832">
    <property type="entry name" value="GPCR_2_secretin-like"/>
</dbReference>
<feature type="transmembrane region" description="Helical" evidence="6">
    <location>
        <begin position="1868"/>
        <end position="1890"/>
    </location>
</feature>
<dbReference type="GO" id="GO:0007166">
    <property type="term" value="P:cell surface receptor signaling pathway"/>
    <property type="evidence" value="ECO:0007669"/>
    <property type="project" value="InterPro"/>
</dbReference>
<evidence type="ECO:0000256" key="6">
    <source>
        <dbReference type="SAM" id="Phobius"/>
    </source>
</evidence>
<feature type="transmembrane region" description="Helical" evidence="6">
    <location>
        <begin position="1834"/>
        <end position="1856"/>
    </location>
</feature>
<feature type="domain" description="GAIN-B" evidence="8">
    <location>
        <begin position="396"/>
        <end position="546"/>
    </location>
</feature>
<dbReference type="InterPro" id="IPR017981">
    <property type="entry name" value="GPCR_2-like_7TM"/>
</dbReference>
<keyword evidence="3 6" id="KW-1133">Transmembrane helix</keyword>
<dbReference type="PANTHER" id="PTHR12011">
    <property type="entry name" value="ADHESION G-PROTEIN COUPLED RECEPTOR"/>
    <property type="match status" value="1"/>
</dbReference>
<feature type="transmembrane region" description="Helical" evidence="6">
    <location>
        <begin position="1997"/>
        <end position="2019"/>
    </location>
</feature>
<reference evidence="10" key="1">
    <citation type="journal article" date="2016" name="Nat. Commun.">
        <title>The channel catfish genome sequence provides insights into the evolution of scale formation in teleosts.</title>
        <authorList>
            <person name="Liu Z."/>
            <person name="Liu S."/>
            <person name="Yao J."/>
            <person name="Bao L."/>
            <person name="Zhang J."/>
            <person name="Li Y."/>
            <person name="Jiang C."/>
            <person name="Sun L."/>
            <person name="Wang R."/>
            <person name="Zhang Y."/>
            <person name="Zhou T."/>
            <person name="Zeng Q."/>
            <person name="Fu Q."/>
            <person name="Gao S."/>
            <person name="Li N."/>
            <person name="Koren S."/>
            <person name="Jiang Y."/>
            <person name="Zimin A."/>
            <person name="Xu P."/>
            <person name="Phillippy A.M."/>
            <person name="Geng X."/>
            <person name="Song L."/>
            <person name="Sun F."/>
            <person name="Li C."/>
            <person name="Wang X."/>
            <person name="Chen A."/>
            <person name="Jin Y."/>
            <person name="Yuan Z."/>
            <person name="Yang Y."/>
            <person name="Tan S."/>
            <person name="Peatman E."/>
            <person name="Lu J."/>
            <person name="Qin Z."/>
            <person name="Dunham R."/>
            <person name="Li Z."/>
            <person name="Sonstegard T."/>
            <person name="Feng J."/>
            <person name="Danzmann R.G."/>
            <person name="Schroeder S."/>
            <person name="Scheffler B."/>
            <person name="Duke M.V."/>
            <person name="Ballard L."/>
            <person name="Kucuktas H."/>
            <person name="Kaltenboeck L."/>
            <person name="Liu H."/>
            <person name="Armbruster J."/>
            <person name="Xie Y."/>
            <person name="Kirby M.L."/>
            <person name="Tian Y."/>
            <person name="Flanagan M.E."/>
            <person name="Mu W."/>
            <person name="Waldbieser G.C."/>
        </authorList>
    </citation>
    <scope>NUCLEOTIDE SEQUENCE [LARGE SCALE GENOMIC DNA]</scope>
    <source>
        <strain evidence="10">SDA103</strain>
    </source>
</reference>
<dbReference type="InterPro" id="IPR046338">
    <property type="entry name" value="GAIN_dom_sf"/>
</dbReference>
<evidence type="ECO:0000259" key="9">
    <source>
        <dbReference type="PROSITE" id="PS50261"/>
    </source>
</evidence>
<feature type="domain" description="GAIN-B" evidence="8">
    <location>
        <begin position="1665"/>
        <end position="1822"/>
    </location>
</feature>
<evidence type="ECO:0000313" key="10">
    <source>
        <dbReference type="Proteomes" id="UP000221080"/>
    </source>
</evidence>
<protein>
    <submittedName>
        <fullName evidence="11">Uncharacterized protein LOC108271069 isoform X1</fullName>
    </submittedName>
</protein>
<organism evidence="10 11">
    <name type="scientific">Ictalurus punctatus</name>
    <name type="common">Channel catfish</name>
    <name type="synonym">Silurus punctatus</name>
    <dbReference type="NCBI Taxonomy" id="7998"/>
    <lineage>
        <taxon>Eukaryota</taxon>
        <taxon>Metazoa</taxon>
        <taxon>Chordata</taxon>
        <taxon>Craniata</taxon>
        <taxon>Vertebrata</taxon>
        <taxon>Euteleostomi</taxon>
        <taxon>Actinopterygii</taxon>
        <taxon>Neopterygii</taxon>
        <taxon>Teleostei</taxon>
        <taxon>Ostariophysi</taxon>
        <taxon>Siluriformes</taxon>
        <taxon>Ictaluridae</taxon>
        <taxon>Ictalurus</taxon>
    </lineage>
</organism>
<reference evidence="11" key="2">
    <citation type="submission" date="2025-08" db="UniProtKB">
        <authorList>
            <consortium name="RefSeq"/>
        </authorList>
    </citation>
    <scope>IDENTIFICATION</scope>
    <source>
        <tissue evidence="11">Blood</tissue>
    </source>
</reference>
<accession>A0A9F7TKX2</accession>
<feature type="transmembrane region" description="Helical" evidence="6">
    <location>
        <begin position="2066"/>
        <end position="2084"/>
    </location>
</feature>
<dbReference type="PROSITE" id="PS50221">
    <property type="entry name" value="GAIN_B"/>
    <property type="match status" value="5"/>
</dbReference>
<dbReference type="Proteomes" id="UP000221080">
    <property type="component" value="Chromosome 10"/>
</dbReference>
<feature type="transmembrane region" description="Helical" evidence="6">
    <location>
        <begin position="1939"/>
        <end position="1963"/>
    </location>
</feature>
<evidence type="ECO:0000259" key="8">
    <source>
        <dbReference type="PROSITE" id="PS50221"/>
    </source>
</evidence>
<feature type="domain" description="GAIN-B" evidence="8">
    <location>
        <begin position="1353"/>
        <end position="1503"/>
    </location>
</feature>
<keyword evidence="5" id="KW-1015">Disulfide bond</keyword>
<name>A0A9F7TKX2_ICTPU</name>
<evidence type="ECO:0000256" key="2">
    <source>
        <dbReference type="ARBA" id="ARBA00022692"/>
    </source>
</evidence>
<evidence type="ECO:0000256" key="5">
    <source>
        <dbReference type="ARBA" id="ARBA00023157"/>
    </source>
</evidence>
<feature type="domain" description="G-protein coupled receptors family 2 profile 2" evidence="9">
    <location>
        <begin position="1832"/>
        <end position="2080"/>
    </location>
</feature>
<proteinExistence type="predicted"/>
<evidence type="ECO:0000256" key="3">
    <source>
        <dbReference type="ARBA" id="ARBA00022989"/>
    </source>
</evidence>
<keyword evidence="10" id="KW-1185">Reference proteome</keyword>
<evidence type="ECO:0000256" key="7">
    <source>
        <dbReference type="SAM" id="SignalP"/>
    </source>
</evidence>
<dbReference type="OrthoDB" id="283575at2759"/>
<keyword evidence="2 6" id="KW-0812">Transmembrane</keyword>
<dbReference type="InterPro" id="IPR057244">
    <property type="entry name" value="GAIN_B"/>
</dbReference>
<feature type="transmembrane region" description="Helical" evidence="6">
    <location>
        <begin position="2040"/>
        <end position="2060"/>
    </location>
</feature>
<comment type="subcellular location">
    <subcellularLocation>
        <location evidence="1">Membrane</location>
        <topology evidence="1">Multi-pass membrane protein</topology>
    </subcellularLocation>
</comment>
<dbReference type="PANTHER" id="PTHR12011:SF454">
    <property type="entry name" value="ADHESION G-PROTEIN COUPLED RECEPTOR G5-LIKE"/>
    <property type="match status" value="1"/>
</dbReference>
<dbReference type="Pfam" id="PF00002">
    <property type="entry name" value="7tm_2"/>
    <property type="match status" value="1"/>
</dbReference>
<dbReference type="Gene3D" id="2.60.220.50">
    <property type="match status" value="5"/>
</dbReference>
<dbReference type="SMART" id="SM00303">
    <property type="entry name" value="GPS"/>
    <property type="match status" value="5"/>
</dbReference>
<feature type="signal peptide" evidence="7">
    <location>
        <begin position="1"/>
        <end position="19"/>
    </location>
</feature>
<evidence type="ECO:0000256" key="4">
    <source>
        <dbReference type="ARBA" id="ARBA00023136"/>
    </source>
</evidence>
<keyword evidence="7" id="KW-0732">Signal</keyword>
<dbReference type="Gene3D" id="1.20.1070.10">
    <property type="entry name" value="Rhodopsin 7-helix transmembrane proteins"/>
    <property type="match status" value="1"/>
</dbReference>
<dbReference type="Pfam" id="PF01825">
    <property type="entry name" value="GPS"/>
    <property type="match status" value="1"/>
</dbReference>
<dbReference type="GO" id="GO:0005886">
    <property type="term" value="C:plasma membrane"/>
    <property type="evidence" value="ECO:0007669"/>
    <property type="project" value="TreeGrafter"/>
</dbReference>
<feature type="domain" description="GAIN-B" evidence="8">
    <location>
        <begin position="1033"/>
        <end position="1184"/>
    </location>
</feature>
<feature type="chain" id="PRO_5039887935" evidence="7">
    <location>
        <begin position="20"/>
        <end position="2115"/>
    </location>
</feature>
<feature type="transmembrane region" description="Helical" evidence="6">
    <location>
        <begin position="1896"/>
        <end position="1927"/>
    </location>
</feature>
<sequence>MKLLYFMVLLNFGAIPDDGSNISREQAERKPTCNVTKCVRDEIFTSSNSNVLEIKHMCTELLASNNTDTNIYNRAERMYMDSISLPFDGETKTYALEDFNIQISARKLSDDDPPFHVLMPTEHFLNVPEEQLKNDLYPVVESEAIHVETVRHEMKNLSSQLVVNFTVNSHEIIPGNDTLSFQFCDKTEDDWNDMGSFTNLENSSNTVNGSHDHMTPYSVLLGNMSQIENLEQKNQSSISYLANRTENYFFYNSTELVFAESLNKSFCNWGDSRCYVECTYFNLTTNITGANIIMDLVQNNTITGQNKTQLVFNTGDTNTTCNVTKCESDEMNAFIPNMDLIRLKQVQHMCNKSFASDTYIRAEKEYIDQHINLEFDGPNKTYEHEDFNMTVVKMDKMNTRDHGRVTISAPKVSDDDPPIEVFIPTEPFLNVSLEQRKVGVLTYRSAQQFTNDPNIVLMSKVIRVETVGYEIKNLSNRLVINFPVNSSEIKPGNHNLSCQFYDESEHKWDDMGSFTNLSHFNSSNIVTCSYDHMTPFAVLLVYVAQPDQQQQKNLPCISYPANRTGNYFFYNSTELVFTKSLNKSFCNWGDSRCYVECTYFNLTTNITGANIIMDLVQNNTITGQNKTQLVFNTGDTNTTCNVTKCESDEMNAFIPNMDLIRLKQVQHMCNKSFASDTYIRAEKEYIDQHINLEFDGPNKTYEHEDFNMIAVKMDMMNTRDHGCVKISAPKLSDDDPAIDVFFPVQIFLNGPGNQHKVGVVTYHSSQQFLNNSYPVLKSKVIRIETAGRKRKNLSTRLVINFTVNSSEIKPGNHNLSCQFYNETEHKWDDMGSFTNLENFNSSNIVTCSYDHMAPFAVLLVYVAQPDQQQQKNLPCISYPVNRTENYFFYNSTELVFTKSLNKSFCNWGDSRCYVECTYFNLTTNITGANIIMDLVQNDTITGQNKTQLVFNTGDTNTTCNVTKCESDEMNAFIPNMDLIRLKQVQHMCNKSFASDTYIRAEKEYIDQHINLEFDGPNKTYEHEDFNMIAVKMDMMNTRDHGCVKISAPKLSDDDPAIDVFFPVQIFLNGPGNQHKVGVVTYHSSQQFLNNSYPVLKSKVIRIETAGRERKNLSTRLVINFTVNSSEIKPGNHNLSCQFYNETEHKWDDMGSFTNLENFNSSNTVTCSYDHMAPFAVLLVYVAQPDQQQQKNLPCISYPVNRTENYFFYNSTELVFTKSLNKSFCNWGDSRCYVECTYFNLTTNITGANIIMDLVQNDTITGQNKTQLVFNTGDTNTTCNVTKCESDEMNAFIPNMDLIRLKQVQHMCNKSFASDTYIRAEKEYIDQHINLEFDGPNKTYEYDNFKMTVFNITMMNNGDQEHVTISAPKLSDDDPAIDVFFPVQIFLNGPGNQHKVGVVTYHSSQQFLNNSYPVLKSKVIRVETVGYEIKNLSNQLVINFPVNSSEIKPATHKPSCQFYNETEHKWDDMGSFTNLSNFNSLNIVTCSYNHMTPFAVLLKKQKNQSCMGYKARWTTISFYKSTELEISENLTKLLCNWGDSRCYVECTYFNLTTNITGANNIMGQVQNDTITGQNKTQLVFNTGGQDITCNVTKCVLGEISALIIQSVSSADLKDLTRLTQIKKMCNELFTSDRNLKHIYISAEKNYIHSLINLPFNGTKKNYVLEEFNMTVVKMDMMNTTVDRLAQISAPKVADDDLPVDVFVPVDPFLNVSKEQCKVAVVTYNSAEQFMNDLYIGFEARVLRIETFGRALKNLSPKLVIAFTVNSSEMIPENHKLSCQFYDETEHKWDDKGSFTNLSNNNTVTCSYDHMTPFAVLLVDMNVLQINPQQWKILSYVSYIGCSLSSFFSTVTIFLYIFMKRPDINNSIRIHVSLSVALFLLNTSFLLIEWGATWSQDAVCIIIAVIIQYSLLSCFSWMAIEAIHLYLLLIKVFNTYIKHYMVKLSLFGWGLPAVLVGGSLCAYGSKPFFGKTQIKLSNMTEATSFCWITDPHYLYGMNITYFCLTFLFNTCVLVAVTHQIFKMRCLNIRGSGRIPSRKDICTVLGLSFLLGMTWGLAFFTSGYTNYPILYLFCICNTLQGLFHFLWSYSAMKKNRSLVAQASVAYTVSDPVSTSVKR</sequence>
<dbReference type="RefSeq" id="XP_053539103.1">
    <property type="nucleotide sequence ID" value="XM_053683128.1"/>
</dbReference>
<dbReference type="GeneID" id="108271069"/>
<gene>
    <name evidence="11" type="primary">LOC108271069</name>
</gene>
<feature type="domain" description="GAIN-B" evidence="8">
    <location>
        <begin position="714"/>
        <end position="865"/>
    </location>
</feature>
<dbReference type="GO" id="GO:0004930">
    <property type="term" value="F:G protein-coupled receptor activity"/>
    <property type="evidence" value="ECO:0007669"/>
    <property type="project" value="InterPro"/>
</dbReference>
<dbReference type="KEGG" id="ipu:108271069"/>
<dbReference type="InterPro" id="IPR000203">
    <property type="entry name" value="GPS"/>
</dbReference>
<evidence type="ECO:0000313" key="11">
    <source>
        <dbReference type="RefSeq" id="XP_053539103.1"/>
    </source>
</evidence>
<dbReference type="PROSITE" id="PS50261">
    <property type="entry name" value="G_PROTEIN_RECEP_F2_4"/>
    <property type="match status" value="1"/>
</dbReference>